<sequence length="326" mass="36039">MIELTFKQAIKNTLLYELRKNRNSVFVSQDIGVFGGEYKVSKGFDVQIPEERIIEVPVSENAYIGSSVGLSLNGFNVITEIPGTKFLIRSLDPIINYASKLKAFGTKVPGSLLIRCPIGYTPYSSVQDNESVEAVMAHFPGIKVVYPSTPKDAIGLMRSAFSEHDPVIFFENKNLYNVKGEISEKSEEKIPLGKANIIREGSDITVITYGSMVKEAMKASDVAYMSDVKVEVIDLRTIKPIDSETIIKSVKKTGRAIVVYEGYKTCSVGSEIASIIVESEAFDYLEAPVARMCSDDNFTPFNPIKAKEVLPSSGKLLEKIMQLVEY</sequence>
<name>A0A3E3DXT4_9FIRM</name>
<comment type="caution">
    <text evidence="5">The sequence shown here is derived from an EMBL/GenBank/DDBJ whole genome shotgun (WGS) entry which is preliminary data.</text>
</comment>
<dbReference type="InterPro" id="IPR029061">
    <property type="entry name" value="THDP-binding"/>
</dbReference>
<dbReference type="SMART" id="SM00861">
    <property type="entry name" value="Transket_pyr"/>
    <property type="match status" value="1"/>
</dbReference>
<dbReference type="PANTHER" id="PTHR43257:SF2">
    <property type="entry name" value="PYRUVATE DEHYDROGENASE E1 COMPONENT SUBUNIT BETA"/>
    <property type="match status" value="1"/>
</dbReference>
<evidence type="ECO:0000256" key="1">
    <source>
        <dbReference type="ARBA" id="ARBA00001964"/>
    </source>
</evidence>
<organism evidence="5 6">
    <name type="scientific">Anaerofustis stercorihominis</name>
    <dbReference type="NCBI Taxonomy" id="214853"/>
    <lineage>
        <taxon>Bacteria</taxon>
        <taxon>Bacillati</taxon>
        <taxon>Bacillota</taxon>
        <taxon>Clostridia</taxon>
        <taxon>Eubacteriales</taxon>
        <taxon>Eubacteriaceae</taxon>
        <taxon>Anaerofustis</taxon>
    </lineage>
</organism>
<reference evidence="5 6" key="1">
    <citation type="submission" date="2018-08" db="EMBL/GenBank/DDBJ databases">
        <title>A genome reference for cultivated species of the human gut microbiota.</title>
        <authorList>
            <person name="Zou Y."/>
            <person name="Xue W."/>
            <person name="Luo G."/>
        </authorList>
    </citation>
    <scope>NUCLEOTIDE SEQUENCE [LARGE SCALE GENOMIC DNA]</scope>
    <source>
        <strain evidence="5 6">AM25-6</strain>
    </source>
</reference>
<dbReference type="SUPFAM" id="SSF52922">
    <property type="entry name" value="TK C-terminal domain-like"/>
    <property type="match status" value="1"/>
</dbReference>
<feature type="domain" description="Transketolase-like pyrimidine-binding" evidence="4">
    <location>
        <begin position="4"/>
        <end position="178"/>
    </location>
</feature>
<dbReference type="EMBL" id="QUSM01000005">
    <property type="protein sequence ID" value="RGD73508.1"/>
    <property type="molecule type" value="Genomic_DNA"/>
</dbReference>
<dbReference type="GeneID" id="98001285"/>
<dbReference type="Pfam" id="PF02780">
    <property type="entry name" value="Transketolase_C"/>
    <property type="match status" value="1"/>
</dbReference>
<dbReference type="FunFam" id="3.40.50.920:FF:000001">
    <property type="entry name" value="Pyruvate dehydrogenase E1 beta subunit"/>
    <property type="match status" value="1"/>
</dbReference>
<dbReference type="Pfam" id="PF02779">
    <property type="entry name" value="Transket_pyr"/>
    <property type="match status" value="1"/>
</dbReference>
<dbReference type="GO" id="GO:0016491">
    <property type="term" value="F:oxidoreductase activity"/>
    <property type="evidence" value="ECO:0007669"/>
    <property type="project" value="UniProtKB-KW"/>
</dbReference>
<proteinExistence type="predicted"/>
<evidence type="ECO:0000256" key="3">
    <source>
        <dbReference type="ARBA" id="ARBA00023052"/>
    </source>
</evidence>
<dbReference type="Proteomes" id="UP000261212">
    <property type="component" value="Unassembled WGS sequence"/>
</dbReference>
<gene>
    <name evidence="5" type="ORF">DW687_09115</name>
</gene>
<evidence type="ECO:0000259" key="4">
    <source>
        <dbReference type="SMART" id="SM00861"/>
    </source>
</evidence>
<dbReference type="SUPFAM" id="SSF52518">
    <property type="entry name" value="Thiamin diphosphate-binding fold (THDP-binding)"/>
    <property type="match status" value="1"/>
</dbReference>
<protein>
    <submittedName>
        <fullName evidence="5">Alpha-ketoacid dehydrogenase subunit beta</fullName>
    </submittedName>
</protein>
<evidence type="ECO:0000313" key="5">
    <source>
        <dbReference type="EMBL" id="RGD73508.1"/>
    </source>
</evidence>
<evidence type="ECO:0000256" key="2">
    <source>
        <dbReference type="ARBA" id="ARBA00023002"/>
    </source>
</evidence>
<dbReference type="PANTHER" id="PTHR43257">
    <property type="entry name" value="PYRUVATE DEHYDROGENASE E1 COMPONENT BETA SUBUNIT"/>
    <property type="match status" value="1"/>
</dbReference>
<dbReference type="InterPro" id="IPR033248">
    <property type="entry name" value="Transketolase_C"/>
</dbReference>
<keyword evidence="3" id="KW-0786">Thiamine pyrophosphate</keyword>
<dbReference type="AlphaFoldDB" id="A0A3E3DXT4"/>
<evidence type="ECO:0000313" key="6">
    <source>
        <dbReference type="Proteomes" id="UP000261212"/>
    </source>
</evidence>
<dbReference type="RefSeq" id="WP_007051026.1">
    <property type="nucleotide sequence ID" value="NZ_CABKNJ010000001.1"/>
</dbReference>
<dbReference type="Gene3D" id="3.40.50.920">
    <property type="match status" value="1"/>
</dbReference>
<keyword evidence="2" id="KW-0560">Oxidoreductase</keyword>
<dbReference type="InterPro" id="IPR009014">
    <property type="entry name" value="Transketo_C/PFOR_II"/>
</dbReference>
<dbReference type="Gene3D" id="3.40.50.970">
    <property type="match status" value="1"/>
</dbReference>
<comment type="cofactor">
    <cofactor evidence="1">
        <name>thiamine diphosphate</name>
        <dbReference type="ChEBI" id="CHEBI:58937"/>
    </cofactor>
</comment>
<dbReference type="InterPro" id="IPR005475">
    <property type="entry name" value="Transketolase-like_Pyr-bd"/>
</dbReference>
<accession>A0A3E3DXT4</accession>